<accession>A0ABU6LA10</accession>
<evidence type="ECO:0000313" key="2">
    <source>
        <dbReference type="EMBL" id="MEC6833005.1"/>
    </source>
</evidence>
<dbReference type="SUPFAM" id="SSF47413">
    <property type="entry name" value="lambda repressor-like DNA-binding domains"/>
    <property type="match status" value="1"/>
</dbReference>
<reference evidence="2 3" key="1">
    <citation type="submission" date="2024-01" db="EMBL/GenBank/DDBJ databases">
        <title>Active colonisers of the gastrointestinal tract of Atlantic salmon farmed in a warm water region.</title>
        <authorList>
            <person name="Bowman J.P."/>
        </authorList>
    </citation>
    <scope>NUCLEOTIDE SEQUENCE [LARGE SCALE GENOMIC DNA]</scope>
    <source>
        <strain evidence="2 3">S3MW1</strain>
    </source>
</reference>
<dbReference type="EMBL" id="JAYXUG010000013">
    <property type="protein sequence ID" value="MEC6833005.1"/>
    <property type="molecule type" value="Genomic_DNA"/>
</dbReference>
<comment type="caution">
    <text evidence="2">The sequence shown here is derived from an EMBL/GenBank/DDBJ whole genome shotgun (WGS) entry which is preliminary data.</text>
</comment>
<dbReference type="InterPro" id="IPR056638">
    <property type="entry name" value="DUF7736"/>
</dbReference>
<name>A0ABU6LA10_9GAMM</name>
<organism evidence="2 3">
    <name type="scientific">Photobacterium toruni</name>
    <dbReference type="NCBI Taxonomy" id="1935446"/>
    <lineage>
        <taxon>Bacteria</taxon>
        <taxon>Pseudomonadati</taxon>
        <taxon>Pseudomonadota</taxon>
        <taxon>Gammaproteobacteria</taxon>
        <taxon>Vibrionales</taxon>
        <taxon>Vibrionaceae</taxon>
        <taxon>Photobacterium</taxon>
    </lineage>
</organism>
<dbReference type="InterPro" id="IPR001387">
    <property type="entry name" value="Cro/C1-type_HTH"/>
</dbReference>
<gene>
    <name evidence="2" type="ORF">VXS06_14655</name>
</gene>
<evidence type="ECO:0000313" key="3">
    <source>
        <dbReference type="Proteomes" id="UP001306119"/>
    </source>
</evidence>
<dbReference type="Proteomes" id="UP001306119">
    <property type="component" value="Unassembled WGS sequence"/>
</dbReference>
<dbReference type="CDD" id="cd00093">
    <property type="entry name" value="HTH_XRE"/>
    <property type="match status" value="1"/>
</dbReference>
<protein>
    <submittedName>
        <fullName evidence="2">Helix-turn-helix transcriptional regulator</fullName>
    </submittedName>
</protein>
<evidence type="ECO:0000259" key="1">
    <source>
        <dbReference type="Pfam" id="PF24875"/>
    </source>
</evidence>
<dbReference type="RefSeq" id="WP_327775305.1">
    <property type="nucleotide sequence ID" value="NZ_JAYXUG010000013.1"/>
</dbReference>
<dbReference type="Pfam" id="PF24875">
    <property type="entry name" value="DUF7736"/>
    <property type="match status" value="1"/>
</dbReference>
<feature type="domain" description="DUF7736" evidence="1">
    <location>
        <begin position="92"/>
        <end position="148"/>
    </location>
</feature>
<keyword evidence="3" id="KW-1185">Reference proteome</keyword>
<sequence length="156" mass="17442">MSMIKTDSFQPSGLMCARYAQGMEYKQLSVATGIDSLKLARFEIGTVTPSQQELDVLANELGVLPKFFNNAWIVQPDHAIVPRNQSGKLTKEQAIIVSGYTQILMCDFSDLHKDIEKRLGYPVFTHQIPRLGNVIKTAYKDDFLALCTTTPGKIFL</sequence>
<proteinExistence type="predicted"/>
<dbReference type="InterPro" id="IPR010982">
    <property type="entry name" value="Lambda_DNA-bd_dom_sf"/>
</dbReference>